<comment type="caution">
    <text evidence="9">The sequence shown here is derived from an EMBL/GenBank/DDBJ whole genome shotgun (WGS) entry which is preliminary data.</text>
</comment>
<reference evidence="9 10" key="1">
    <citation type="journal article" date="2024" name="bioRxiv">
        <title>Comparative genomics of Cryptococcus and Kwoniella reveals pathogenesis evolution and contrasting karyotype dynamics via intercentromeric recombination or chromosome fusion.</title>
        <authorList>
            <person name="Coelho M.A."/>
            <person name="David-Palma M."/>
            <person name="Shea T."/>
            <person name="Bowers K."/>
            <person name="McGinley-Smith S."/>
            <person name="Mohammad A.W."/>
            <person name="Gnirke A."/>
            <person name="Yurkov A.M."/>
            <person name="Nowrousian M."/>
            <person name="Sun S."/>
            <person name="Cuomo C.A."/>
            <person name="Heitman J."/>
        </authorList>
    </citation>
    <scope>NUCLEOTIDE SEQUENCE [LARGE SCALE GENOMIC DNA]</scope>
    <source>
        <strain evidence="9 10">CBS 13917</strain>
    </source>
</reference>
<dbReference type="InterPro" id="IPR001680">
    <property type="entry name" value="WD40_rpt"/>
</dbReference>
<dbReference type="EMBL" id="JBCAWK010000004">
    <property type="protein sequence ID" value="KAK8861450.1"/>
    <property type="molecule type" value="Genomic_DNA"/>
</dbReference>
<protein>
    <recommendedName>
        <fullName evidence="6">methylated diphthine methylhydrolase</fullName>
        <ecNumber evidence="6">3.1.1.97</ecNumber>
    </recommendedName>
</protein>
<evidence type="ECO:0000256" key="3">
    <source>
        <dbReference type="ARBA" id="ARBA00022737"/>
    </source>
</evidence>
<comment type="similarity">
    <text evidence="5">Belongs to the DPH7 family.</text>
</comment>
<sequence length="404" mass="44480">MQATSLSYVDTVYSADSIEFCPWEGYQDLFVCGTYQIIKPEDDTLTPPSTALEAGSNGDGTKEVSHSDSDSDPEEAAGPSGPTQRVGRILLFQVGDDGRSFQELQRIETPAILDTKWSPRLEDGRPSLGVADAKGHITIYLLNTETKRLEEKQSVEVHDDTTVCLSLDYSHRLHPSTRPSIVTSLSTGSLAHLIPTAAGYEISSTWHAHEYEPWITTFDLWDTNAVWSGGDDCKLKRWDLRETSRPTLVNKNFEAGVTTITPSPHTPHLLAVGSYDESLRIFDSRSPLRPLTTIPLGGGIWRTRFHPSPQRGGDVLNACMHDGFKIVRLDPSLTGLVDQGQKVGMEEEEEDGGGGDGRVVKVFKGHESLAYGADWCRLPLPPDGKESLVASCSFYDHAMHVWRG</sequence>
<dbReference type="InterPro" id="IPR052415">
    <property type="entry name" value="Diphthine_MTase"/>
</dbReference>
<feature type="region of interest" description="Disordered" evidence="8">
    <location>
        <begin position="42"/>
        <end position="84"/>
    </location>
</feature>
<evidence type="ECO:0000256" key="4">
    <source>
        <dbReference type="ARBA" id="ARBA00022801"/>
    </source>
</evidence>
<evidence type="ECO:0000256" key="5">
    <source>
        <dbReference type="ARBA" id="ARBA00038092"/>
    </source>
</evidence>
<proteinExistence type="inferred from homology"/>
<dbReference type="GeneID" id="92179528"/>
<evidence type="ECO:0000256" key="2">
    <source>
        <dbReference type="ARBA" id="ARBA00022574"/>
    </source>
</evidence>
<gene>
    <name evidence="9" type="ORF">IAR55_002269</name>
</gene>
<accession>A0AAW0Z0S8</accession>
<dbReference type="Pfam" id="PF00400">
    <property type="entry name" value="WD40"/>
    <property type="match status" value="1"/>
</dbReference>
<evidence type="ECO:0000256" key="1">
    <source>
        <dbReference type="ARBA" id="ARBA00005156"/>
    </source>
</evidence>
<comment type="catalytic activity">
    <reaction evidence="7">
        <text>diphthine methyl ester-[translation elongation factor 2] + H2O = diphthine-[translation elongation factor 2] + methanol + H(+)</text>
        <dbReference type="Rhea" id="RHEA:42656"/>
        <dbReference type="Rhea" id="RHEA-COMP:10172"/>
        <dbReference type="Rhea" id="RHEA-COMP:10173"/>
        <dbReference type="ChEBI" id="CHEBI:15377"/>
        <dbReference type="ChEBI" id="CHEBI:15378"/>
        <dbReference type="ChEBI" id="CHEBI:17790"/>
        <dbReference type="ChEBI" id="CHEBI:79005"/>
        <dbReference type="ChEBI" id="CHEBI:82696"/>
        <dbReference type="EC" id="3.1.1.97"/>
    </reaction>
</comment>
<dbReference type="InterPro" id="IPR015943">
    <property type="entry name" value="WD40/YVTN_repeat-like_dom_sf"/>
</dbReference>
<evidence type="ECO:0000256" key="7">
    <source>
        <dbReference type="ARBA" id="ARBA00047551"/>
    </source>
</evidence>
<evidence type="ECO:0000256" key="6">
    <source>
        <dbReference type="ARBA" id="ARBA00039131"/>
    </source>
</evidence>
<name>A0AAW0Z0S8_9TREE</name>
<dbReference type="SUPFAM" id="SSF50978">
    <property type="entry name" value="WD40 repeat-like"/>
    <property type="match status" value="1"/>
</dbReference>
<evidence type="ECO:0000313" key="10">
    <source>
        <dbReference type="Proteomes" id="UP001388673"/>
    </source>
</evidence>
<dbReference type="GO" id="GO:0061685">
    <property type="term" value="F:diphthine methylesterase activity"/>
    <property type="evidence" value="ECO:0007669"/>
    <property type="project" value="UniProtKB-EC"/>
</dbReference>
<keyword evidence="2" id="KW-0853">WD repeat</keyword>
<dbReference type="Proteomes" id="UP001388673">
    <property type="component" value="Unassembled WGS sequence"/>
</dbReference>
<keyword evidence="10" id="KW-1185">Reference proteome</keyword>
<dbReference type="SMART" id="SM00320">
    <property type="entry name" value="WD40"/>
    <property type="match status" value="3"/>
</dbReference>
<dbReference type="InterPro" id="IPR036322">
    <property type="entry name" value="WD40_repeat_dom_sf"/>
</dbReference>
<dbReference type="RefSeq" id="XP_066804075.1">
    <property type="nucleotide sequence ID" value="XM_066945386.1"/>
</dbReference>
<organism evidence="9 10">
    <name type="scientific">Kwoniella newhampshirensis</name>
    <dbReference type="NCBI Taxonomy" id="1651941"/>
    <lineage>
        <taxon>Eukaryota</taxon>
        <taxon>Fungi</taxon>
        <taxon>Dikarya</taxon>
        <taxon>Basidiomycota</taxon>
        <taxon>Agaricomycotina</taxon>
        <taxon>Tremellomycetes</taxon>
        <taxon>Tremellales</taxon>
        <taxon>Cryptococcaceae</taxon>
        <taxon>Kwoniella</taxon>
    </lineage>
</organism>
<keyword evidence="4" id="KW-0378">Hydrolase</keyword>
<dbReference type="GO" id="GO:0017183">
    <property type="term" value="P:protein histidyl modification to diphthamide"/>
    <property type="evidence" value="ECO:0007669"/>
    <property type="project" value="TreeGrafter"/>
</dbReference>
<dbReference type="Gene3D" id="2.130.10.10">
    <property type="entry name" value="YVTN repeat-like/Quinoprotein amine dehydrogenase"/>
    <property type="match status" value="1"/>
</dbReference>
<evidence type="ECO:0000313" key="9">
    <source>
        <dbReference type="EMBL" id="KAK8861450.1"/>
    </source>
</evidence>
<dbReference type="PANTHER" id="PTHR46042:SF1">
    <property type="entry name" value="DIPHTHINE METHYLTRANSFERASE"/>
    <property type="match status" value="1"/>
</dbReference>
<feature type="compositionally biased region" description="Basic and acidic residues" evidence="8">
    <location>
        <begin position="60"/>
        <end position="69"/>
    </location>
</feature>
<evidence type="ECO:0000256" key="8">
    <source>
        <dbReference type="SAM" id="MobiDB-lite"/>
    </source>
</evidence>
<dbReference type="GO" id="GO:0005737">
    <property type="term" value="C:cytoplasm"/>
    <property type="evidence" value="ECO:0007669"/>
    <property type="project" value="TreeGrafter"/>
</dbReference>
<dbReference type="EC" id="3.1.1.97" evidence="6"/>
<keyword evidence="3" id="KW-0677">Repeat</keyword>
<dbReference type="AlphaFoldDB" id="A0AAW0Z0S8"/>
<dbReference type="KEGG" id="kne:92179528"/>
<dbReference type="PANTHER" id="PTHR46042">
    <property type="entry name" value="DIPHTHINE METHYLTRANSFERASE"/>
    <property type="match status" value="1"/>
</dbReference>
<comment type="pathway">
    <text evidence="1">Protein modification; peptidyl-diphthamide biosynthesis.</text>
</comment>